<feature type="chain" id="PRO_5017323323" description="thioredoxin-dependent peroxiredoxin" evidence="12">
    <location>
        <begin position="21"/>
        <end position="213"/>
    </location>
</feature>
<dbReference type="InterPro" id="IPR013766">
    <property type="entry name" value="Thioredoxin_domain"/>
</dbReference>
<dbReference type="InterPro" id="IPR036249">
    <property type="entry name" value="Thioredoxin-like_sf"/>
</dbReference>
<evidence type="ECO:0000256" key="6">
    <source>
        <dbReference type="ARBA" id="ARBA00023157"/>
    </source>
</evidence>
<reference evidence="14 15" key="1">
    <citation type="submission" date="2018-09" db="EMBL/GenBank/DDBJ databases">
        <title>Phylogeny of the Shewanellaceae, and recommendation for two new genera, Pseudoshewanella and Parashewanella.</title>
        <authorList>
            <person name="Wang G."/>
        </authorList>
    </citation>
    <scope>NUCLEOTIDE SEQUENCE [LARGE SCALE GENOMIC DNA]</scope>
    <source>
        <strain evidence="14 15">KCTC 22492</strain>
    </source>
</reference>
<evidence type="ECO:0000256" key="12">
    <source>
        <dbReference type="SAM" id="SignalP"/>
    </source>
</evidence>
<evidence type="ECO:0000256" key="3">
    <source>
        <dbReference type="ARBA" id="ARBA00022559"/>
    </source>
</evidence>
<evidence type="ECO:0000256" key="5">
    <source>
        <dbReference type="ARBA" id="ARBA00023002"/>
    </source>
</evidence>
<evidence type="ECO:0000256" key="1">
    <source>
        <dbReference type="ARBA" id="ARBA00003330"/>
    </source>
</evidence>
<dbReference type="Proteomes" id="UP000273022">
    <property type="component" value="Unassembled WGS sequence"/>
</dbReference>
<keyword evidence="12" id="KW-0732">Signal</keyword>
<protein>
    <recommendedName>
        <fullName evidence="2">thioredoxin-dependent peroxiredoxin</fullName>
        <ecNumber evidence="2">1.11.1.24</ecNumber>
    </recommendedName>
    <alternativeName>
        <fullName evidence="8">Thioredoxin peroxidase</fullName>
    </alternativeName>
    <alternativeName>
        <fullName evidence="10">Thioredoxin-dependent peroxiredoxin Bcp</fullName>
    </alternativeName>
</protein>
<evidence type="ECO:0000256" key="8">
    <source>
        <dbReference type="ARBA" id="ARBA00032824"/>
    </source>
</evidence>
<dbReference type="GO" id="GO:0034599">
    <property type="term" value="P:cellular response to oxidative stress"/>
    <property type="evidence" value="ECO:0007669"/>
    <property type="project" value="TreeGrafter"/>
</dbReference>
<dbReference type="Gene3D" id="3.40.30.10">
    <property type="entry name" value="Glutaredoxin"/>
    <property type="match status" value="1"/>
</dbReference>
<dbReference type="OrthoDB" id="9809746at2"/>
<dbReference type="PROSITE" id="PS51352">
    <property type="entry name" value="THIOREDOXIN_2"/>
    <property type="match status" value="1"/>
</dbReference>
<evidence type="ECO:0000256" key="10">
    <source>
        <dbReference type="ARBA" id="ARBA00042639"/>
    </source>
</evidence>
<comment type="caution">
    <text evidence="14">The sequence shown here is derived from an EMBL/GenBank/DDBJ whole genome shotgun (WGS) entry which is preliminary data.</text>
</comment>
<evidence type="ECO:0000313" key="15">
    <source>
        <dbReference type="Proteomes" id="UP000273022"/>
    </source>
</evidence>
<dbReference type="SUPFAM" id="SSF52833">
    <property type="entry name" value="Thioredoxin-like"/>
    <property type="match status" value="1"/>
</dbReference>
<gene>
    <name evidence="14" type="ORF">D5R81_07590</name>
</gene>
<dbReference type="AlphaFoldDB" id="A0A3A6TY64"/>
<sequence length="213" mass="23800">MLRRILFGFAAVLTCFSLFAKPIAQSDNDVAPLLNGHHIPSVNLTSVDGKSYNLTELTQKKPTIFFFYRGGWCPFCNAQMGQLQAIQPKLIKMGFQIVGISPDTPEQLKASLTKNKLDYLLLSDADLKASKAFGVAFFTSARTTERFAKKADYISKFVAMENGEKRLVLPVPAIYVADKKGLIHFQYVNPNFRVRAEPELLMTAAELVMKKSK</sequence>
<evidence type="ECO:0000256" key="4">
    <source>
        <dbReference type="ARBA" id="ARBA00022862"/>
    </source>
</evidence>
<keyword evidence="7" id="KW-0676">Redox-active center</keyword>
<comment type="catalytic activity">
    <reaction evidence="11">
        <text>a hydroperoxide + [thioredoxin]-dithiol = an alcohol + [thioredoxin]-disulfide + H2O</text>
        <dbReference type="Rhea" id="RHEA:62620"/>
        <dbReference type="Rhea" id="RHEA-COMP:10698"/>
        <dbReference type="Rhea" id="RHEA-COMP:10700"/>
        <dbReference type="ChEBI" id="CHEBI:15377"/>
        <dbReference type="ChEBI" id="CHEBI:29950"/>
        <dbReference type="ChEBI" id="CHEBI:30879"/>
        <dbReference type="ChEBI" id="CHEBI:35924"/>
        <dbReference type="ChEBI" id="CHEBI:50058"/>
        <dbReference type="EC" id="1.11.1.24"/>
    </reaction>
</comment>
<comment type="similarity">
    <text evidence="9">Belongs to the peroxiredoxin family. BCP/PrxQ subfamily.</text>
</comment>
<keyword evidence="5" id="KW-0560">Oxidoreductase</keyword>
<dbReference type="InterPro" id="IPR000866">
    <property type="entry name" value="AhpC/TSA"/>
</dbReference>
<keyword evidence="4" id="KW-0049">Antioxidant</keyword>
<dbReference type="GO" id="GO:0005737">
    <property type="term" value="C:cytoplasm"/>
    <property type="evidence" value="ECO:0007669"/>
    <property type="project" value="TreeGrafter"/>
</dbReference>
<dbReference type="RefSeq" id="WP_121853051.1">
    <property type="nucleotide sequence ID" value="NZ_CP037952.1"/>
</dbReference>
<evidence type="ECO:0000256" key="11">
    <source>
        <dbReference type="ARBA" id="ARBA00049091"/>
    </source>
</evidence>
<comment type="function">
    <text evidence="1">Thiol-specific peroxidase that catalyzes the reduction of hydrogen peroxide and organic hydroperoxides to water and alcohols, respectively. Plays a role in cell protection against oxidative stress by detoxifying peroxides and as sensor of hydrogen peroxide-mediated signaling events.</text>
</comment>
<dbReference type="GO" id="GO:0008379">
    <property type="term" value="F:thioredoxin peroxidase activity"/>
    <property type="evidence" value="ECO:0007669"/>
    <property type="project" value="TreeGrafter"/>
</dbReference>
<keyword evidence="3" id="KW-0575">Peroxidase</keyword>
<evidence type="ECO:0000256" key="2">
    <source>
        <dbReference type="ARBA" id="ARBA00013017"/>
    </source>
</evidence>
<evidence type="ECO:0000256" key="9">
    <source>
        <dbReference type="ARBA" id="ARBA00038489"/>
    </source>
</evidence>
<dbReference type="Pfam" id="PF00578">
    <property type="entry name" value="AhpC-TSA"/>
    <property type="match status" value="1"/>
</dbReference>
<organism evidence="14 15">
    <name type="scientific">Parashewanella spongiae</name>
    <dbReference type="NCBI Taxonomy" id="342950"/>
    <lineage>
        <taxon>Bacteria</taxon>
        <taxon>Pseudomonadati</taxon>
        <taxon>Pseudomonadota</taxon>
        <taxon>Gammaproteobacteria</taxon>
        <taxon>Alteromonadales</taxon>
        <taxon>Shewanellaceae</taxon>
        <taxon>Parashewanella</taxon>
    </lineage>
</organism>
<evidence type="ECO:0000259" key="13">
    <source>
        <dbReference type="PROSITE" id="PS51352"/>
    </source>
</evidence>
<keyword evidence="15" id="KW-1185">Reference proteome</keyword>
<evidence type="ECO:0000313" key="14">
    <source>
        <dbReference type="EMBL" id="RJY17837.1"/>
    </source>
</evidence>
<dbReference type="PANTHER" id="PTHR42801">
    <property type="entry name" value="THIOREDOXIN-DEPENDENT PEROXIDE REDUCTASE"/>
    <property type="match status" value="1"/>
</dbReference>
<dbReference type="EC" id="1.11.1.24" evidence="2"/>
<feature type="signal peptide" evidence="12">
    <location>
        <begin position="1"/>
        <end position="20"/>
    </location>
</feature>
<dbReference type="GO" id="GO:0045454">
    <property type="term" value="P:cell redox homeostasis"/>
    <property type="evidence" value="ECO:0007669"/>
    <property type="project" value="TreeGrafter"/>
</dbReference>
<dbReference type="InterPro" id="IPR050924">
    <property type="entry name" value="Peroxiredoxin_BCP/PrxQ"/>
</dbReference>
<accession>A0A3A6TY64</accession>
<dbReference type="PANTHER" id="PTHR42801:SF7">
    <property type="entry name" value="SLL1159 PROTEIN"/>
    <property type="match status" value="1"/>
</dbReference>
<feature type="domain" description="Thioredoxin" evidence="13">
    <location>
        <begin position="33"/>
        <end position="210"/>
    </location>
</feature>
<dbReference type="CDD" id="cd02970">
    <property type="entry name" value="PRX_like2"/>
    <property type="match status" value="1"/>
</dbReference>
<dbReference type="EMBL" id="QYYH01000036">
    <property type="protein sequence ID" value="RJY17837.1"/>
    <property type="molecule type" value="Genomic_DNA"/>
</dbReference>
<evidence type="ECO:0000256" key="7">
    <source>
        <dbReference type="ARBA" id="ARBA00023284"/>
    </source>
</evidence>
<proteinExistence type="inferred from homology"/>
<keyword evidence="6" id="KW-1015">Disulfide bond</keyword>
<name>A0A3A6TY64_9GAMM</name>